<comment type="caution">
    <text evidence="2">The sequence shown here is derived from an EMBL/GenBank/DDBJ whole genome shotgun (WGS) entry which is preliminary data.</text>
</comment>
<protein>
    <submittedName>
        <fullName evidence="2">Uncharacterized protein</fullName>
    </submittedName>
</protein>
<evidence type="ECO:0000256" key="1">
    <source>
        <dbReference type="SAM" id="MobiDB-lite"/>
    </source>
</evidence>
<accession>A0AAP2YYK5</accession>
<sequence length="49" mass="5653">MTFYDEKLNVSDIGLRDYEGGPHEDTGGSKRETSEPRHDLEVVERSDER</sequence>
<reference evidence="2" key="1">
    <citation type="submission" date="2022-09" db="EMBL/GenBank/DDBJ databases">
        <title>Enrichment on poylsaccharides allowed isolation of novel metabolic and taxonomic groups of Haloarchaea.</title>
        <authorList>
            <person name="Sorokin D.Y."/>
            <person name="Elcheninov A.G."/>
            <person name="Khizhniak T.V."/>
            <person name="Kolganova T.V."/>
            <person name="Kublanov I.V."/>
        </authorList>
    </citation>
    <scope>NUCLEOTIDE SEQUENCE</scope>
    <source>
        <strain evidence="2">AArc-xg1-1</strain>
    </source>
</reference>
<evidence type="ECO:0000313" key="3">
    <source>
        <dbReference type="Proteomes" id="UP001321018"/>
    </source>
</evidence>
<name>A0AAP2YYK5_9EURY</name>
<evidence type="ECO:0000313" key="2">
    <source>
        <dbReference type="EMBL" id="MCU4741911.1"/>
    </source>
</evidence>
<proteinExistence type="predicted"/>
<dbReference type="EMBL" id="JAOPKA010000005">
    <property type="protein sequence ID" value="MCU4741911.1"/>
    <property type="molecule type" value="Genomic_DNA"/>
</dbReference>
<dbReference type="AlphaFoldDB" id="A0AAP2YYK5"/>
<dbReference type="Proteomes" id="UP001321018">
    <property type="component" value="Unassembled WGS sequence"/>
</dbReference>
<organism evidence="2 3">
    <name type="scientific">Natronoglomus mannanivorans</name>
    <dbReference type="NCBI Taxonomy" id="2979990"/>
    <lineage>
        <taxon>Archaea</taxon>
        <taxon>Methanobacteriati</taxon>
        <taxon>Methanobacteriota</taxon>
        <taxon>Stenosarchaea group</taxon>
        <taxon>Halobacteria</taxon>
        <taxon>Halobacteriales</taxon>
        <taxon>Natrialbaceae</taxon>
        <taxon>Natronoglomus</taxon>
    </lineage>
</organism>
<gene>
    <name evidence="2" type="ORF">OB960_10935</name>
</gene>
<feature type="region of interest" description="Disordered" evidence="1">
    <location>
        <begin position="1"/>
        <end position="49"/>
    </location>
</feature>